<dbReference type="Proteomes" id="UP000317835">
    <property type="component" value="Chromosome"/>
</dbReference>
<feature type="compositionally biased region" description="Basic residues" evidence="1">
    <location>
        <begin position="1"/>
        <end position="14"/>
    </location>
</feature>
<evidence type="ECO:0000256" key="2">
    <source>
        <dbReference type="SAM" id="Phobius"/>
    </source>
</evidence>
<organism evidence="3 4">
    <name type="scientific">Tautonia plasticadhaerens</name>
    <dbReference type="NCBI Taxonomy" id="2527974"/>
    <lineage>
        <taxon>Bacteria</taxon>
        <taxon>Pseudomonadati</taxon>
        <taxon>Planctomycetota</taxon>
        <taxon>Planctomycetia</taxon>
        <taxon>Isosphaerales</taxon>
        <taxon>Isosphaeraceae</taxon>
        <taxon>Tautonia</taxon>
    </lineage>
</organism>
<evidence type="ECO:0000313" key="4">
    <source>
        <dbReference type="Proteomes" id="UP000317835"/>
    </source>
</evidence>
<dbReference type="AlphaFoldDB" id="A0A518H935"/>
<feature type="region of interest" description="Disordered" evidence="1">
    <location>
        <begin position="158"/>
        <end position="181"/>
    </location>
</feature>
<evidence type="ECO:0000313" key="3">
    <source>
        <dbReference type="EMBL" id="QDV37354.1"/>
    </source>
</evidence>
<dbReference type="OrthoDB" id="9906824at2"/>
<feature type="region of interest" description="Disordered" evidence="1">
    <location>
        <begin position="1"/>
        <end position="26"/>
    </location>
</feature>
<dbReference type="KEGG" id="tpla:ElP_52920"/>
<feature type="compositionally biased region" description="Basic and acidic residues" evidence="1">
    <location>
        <begin position="172"/>
        <end position="181"/>
    </location>
</feature>
<keyword evidence="2" id="KW-0472">Membrane</keyword>
<proteinExistence type="predicted"/>
<keyword evidence="2" id="KW-0812">Transmembrane</keyword>
<dbReference type="EMBL" id="CP036426">
    <property type="protein sequence ID" value="QDV37354.1"/>
    <property type="molecule type" value="Genomic_DNA"/>
</dbReference>
<sequence>MMRRHWPRAMGKPRSRLDVRPGGIGNTTRPGVPGRLFVVGSVGGALLIWGTLYVIFIDWRQEIRGRIDYGKSKVAPVVGSLSAITPPGIPEQEWEDAVRRSEAMLDEVVGTGRLDPQRMESLRSDLTSRVAEARRSPRVAPTILGRIWDDMARLKRLRDETERPTVLPAPDRSARLGGEDP</sequence>
<accession>A0A518H935</accession>
<keyword evidence="4" id="KW-1185">Reference proteome</keyword>
<gene>
    <name evidence="3" type="ORF">ElP_52920</name>
</gene>
<feature type="transmembrane region" description="Helical" evidence="2">
    <location>
        <begin position="36"/>
        <end position="56"/>
    </location>
</feature>
<dbReference type="RefSeq" id="WP_145275053.1">
    <property type="nucleotide sequence ID" value="NZ_CP036426.1"/>
</dbReference>
<name>A0A518H935_9BACT</name>
<evidence type="ECO:0000256" key="1">
    <source>
        <dbReference type="SAM" id="MobiDB-lite"/>
    </source>
</evidence>
<reference evidence="3 4" key="1">
    <citation type="submission" date="2019-02" db="EMBL/GenBank/DDBJ databases">
        <title>Deep-cultivation of Planctomycetes and their phenomic and genomic characterization uncovers novel biology.</title>
        <authorList>
            <person name="Wiegand S."/>
            <person name="Jogler M."/>
            <person name="Boedeker C."/>
            <person name="Pinto D."/>
            <person name="Vollmers J."/>
            <person name="Rivas-Marin E."/>
            <person name="Kohn T."/>
            <person name="Peeters S.H."/>
            <person name="Heuer A."/>
            <person name="Rast P."/>
            <person name="Oberbeckmann S."/>
            <person name="Bunk B."/>
            <person name="Jeske O."/>
            <person name="Meyerdierks A."/>
            <person name="Storesund J.E."/>
            <person name="Kallscheuer N."/>
            <person name="Luecker S."/>
            <person name="Lage O.M."/>
            <person name="Pohl T."/>
            <person name="Merkel B.J."/>
            <person name="Hornburger P."/>
            <person name="Mueller R.-W."/>
            <person name="Bruemmer F."/>
            <person name="Labrenz M."/>
            <person name="Spormann A.M."/>
            <person name="Op den Camp H."/>
            <person name="Overmann J."/>
            <person name="Amann R."/>
            <person name="Jetten M.S.M."/>
            <person name="Mascher T."/>
            <person name="Medema M.H."/>
            <person name="Devos D.P."/>
            <person name="Kaster A.-K."/>
            <person name="Ovreas L."/>
            <person name="Rohde M."/>
            <person name="Galperin M.Y."/>
            <person name="Jogler C."/>
        </authorList>
    </citation>
    <scope>NUCLEOTIDE SEQUENCE [LARGE SCALE GENOMIC DNA]</scope>
    <source>
        <strain evidence="3 4">ElP</strain>
    </source>
</reference>
<keyword evidence="2" id="KW-1133">Transmembrane helix</keyword>
<protein>
    <submittedName>
        <fullName evidence="3">Uncharacterized protein</fullName>
    </submittedName>
</protein>